<dbReference type="EMBL" id="PCRF01000224">
    <property type="protein sequence ID" value="PIP16009.1"/>
    <property type="molecule type" value="Genomic_DNA"/>
</dbReference>
<evidence type="ECO:0000313" key="2">
    <source>
        <dbReference type="EMBL" id="PIP16009.1"/>
    </source>
</evidence>
<name>A0A2G9Y9W0_9BACT</name>
<gene>
    <name evidence="2" type="ORF">COX46_04565</name>
</gene>
<reference evidence="2 3" key="1">
    <citation type="submission" date="2017-09" db="EMBL/GenBank/DDBJ databases">
        <title>Depth-based differentiation of microbial function through sediment-hosted aquifers and enrichment of novel symbionts in the deep terrestrial subsurface.</title>
        <authorList>
            <person name="Probst A.J."/>
            <person name="Ladd B."/>
            <person name="Jarett J.K."/>
            <person name="Geller-Mcgrath D.E."/>
            <person name="Sieber C.M."/>
            <person name="Emerson J.B."/>
            <person name="Anantharaman K."/>
            <person name="Thomas B.C."/>
            <person name="Malmstrom R."/>
            <person name="Stieglmeier M."/>
            <person name="Klingl A."/>
            <person name="Woyke T."/>
            <person name="Ryan C.M."/>
            <person name="Banfield J.F."/>
        </authorList>
    </citation>
    <scope>NUCLEOTIDE SEQUENCE [LARGE SCALE GENOMIC DNA]</scope>
    <source>
        <strain evidence="2">CG23_combo_of_CG06-09_8_20_14_all_48_7</strain>
    </source>
</reference>
<dbReference type="InterPro" id="IPR016181">
    <property type="entry name" value="Acyl_CoA_acyltransferase"/>
</dbReference>
<dbReference type="GO" id="GO:0030649">
    <property type="term" value="P:aminoglycoside antibiotic catabolic process"/>
    <property type="evidence" value="ECO:0007669"/>
    <property type="project" value="TreeGrafter"/>
</dbReference>
<dbReference type="GO" id="GO:0034069">
    <property type="term" value="F:aminoglycoside N-acetyltransferase activity"/>
    <property type="evidence" value="ECO:0007669"/>
    <property type="project" value="TreeGrafter"/>
</dbReference>
<dbReference type="PANTHER" id="PTHR37817:SF1">
    <property type="entry name" value="N-ACETYLTRANSFERASE EIS"/>
    <property type="match status" value="1"/>
</dbReference>
<dbReference type="AlphaFoldDB" id="A0A2G9Y9W0"/>
<dbReference type="Proteomes" id="UP000230392">
    <property type="component" value="Unassembled WGS sequence"/>
</dbReference>
<dbReference type="PANTHER" id="PTHR37817">
    <property type="entry name" value="N-ACETYLTRANSFERASE EIS"/>
    <property type="match status" value="1"/>
</dbReference>
<accession>A0A2G9Y9W0</accession>
<feature type="domain" description="N-acetyltransferase" evidence="1">
    <location>
        <begin position="2"/>
        <end position="156"/>
    </location>
</feature>
<evidence type="ECO:0000259" key="1">
    <source>
        <dbReference type="PROSITE" id="PS51186"/>
    </source>
</evidence>
<dbReference type="Pfam" id="PF13527">
    <property type="entry name" value="Acetyltransf_9"/>
    <property type="match status" value="1"/>
</dbReference>
<dbReference type="Gene3D" id="3.40.630.30">
    <property type="match status" value="1"/>
</dbReference>
<dbReference type="SUPFAM" id="SSF55729">
    <property type="entry name" value="Acyl-CoA N-acyltransferases (Nat)"/>
    <property type="match status" value="1"/>
</dbReference>
<evidence type="ECO:0000313" key="3">
    <source>
        <dbReference type="Proteomes" id="UP000230392"/>
    </source>
</evidence>
<dbReference type="InterPro" id="IPR051554">
    <property type="entry name" value="Acetyltransferase_Eis"/>
</dbReference>
<organism evidence="2 3">
    <name type="scientific">bacterium (Candidatus Ratteibacteria) CG23_combo_of_CG06-09_8_20_14_all_48_7</name>
    <dbReference type="NCBI Taxonomy" id="2014292"/>
    <lineage>
        <taxon>Bacteria</taxon>
        <taxon>Candidatus Ratteibacteria</taxon>
    </lineage>
</organism>
<proteinExistence type="predicted"/>
<protein>
    <recommendedName>
        <fullName evidence="1">N-acetyltransferase domain-containing protein</fullName>
    </recommendedName>
</protein>
<dbReference type="PROSITE" id="PS51186">
    <property type="entry name" value="GNAT"/>
    <property type="match status" value="1"/>
</dbReference>
<comment type="caution">
    <text evidence="2">The sequence shown here is derived from an EMBL/GenBank/DDBJ whole genome shotgun (WGS) entry which is preliminary data.</text>
</comment>
<dbReference type="CDD" id="cd04301">
    <property type="entry name" value="NAT_SF"/>
    <property type="match status" value="1"/>
</dbReference>
<dbReference type="InterPro" id="IPR000182">
    <property type="entry name" value="GNAT_dom"/>
</dbReference>
<sequence>MEKISQARPEDYEEIQRLLEDAYGHTHNSFPTTYPAVWRKETTDFQHTYLIREGDCIASLVRVFPLDLILGKSRVKVGGIGGVATSPSIRGKGYMSQLMNHAIEKMKEEDFPISVLGGDRHRYRNFGYENAGKTLRLTVSRRGLEKSGIKPVFPRRYFGEPDLLRQVIIAYEQHPYRRKRIEEEYRLIYQKPGLLLFCSGEGQDFGYLALSGECGREGVVEFGGNALTILGITRYVMERFGDTPLTLFFPGRSAVPEPIFQSASDWSVVSTWMLKILDLEKTVSVFLLQTGGTAKPDLAALKSLPEPARVEALFGTLSGSPFNLFLWPLDCI</sequence>